<evidence type="ECO:0000256" key="1">
    <source>
        <dbReference type="ARBA" id="ARBA00004141"/>
    </source>
</evidence>
<feature type="transmembrane region" description="Helical" evidence="5">
    <location>
        <begin position="112"/>
        <end position="131"/>
    </location>
</feature>
<dbReference type="AlphaFoldDB" id="A0A5C7F343"/>
<gene>
    <name evidence="6" type="ORF">FTX54_005230</name>
</gene>
<feature type="transmembrane region" description="Helical" evidence="5">
    <location>
        <begin position="222"/>
        <end position="246"/>
    </location>
</feature>
<feature type="transmembrane region" description="Helical" evidence="5">
    <location>
        <begin position="307"/>
        <end position="328"/>
    </location>
</feature>
<feature type="transmembrane region" description="Helical" evidence="5">
    <location>
        <begin position="278"/>
        <end position="295"/>
    </location>
</feature>
<dbReference type="OrthoDB" id="517560at2"/>
<protein>
    <submittedName>
        <fullName evidence="6">DoxX family membrane protein</fullName>
    </submittedName>
</protein>
<keyword evidence="4 5" id="KW-0472">Membrane</keyword>
<dbReference type="InterPro" id="IPR032808">
    <property type="entry name" value="DoxX"/>
</dbReference>
<evidence type="ECO:0000256" key="4">
    <source>
        <dbReference type="ARBA" id="ARBA00023136"/>
    </source>
</evidence>
<feature type="transmembrane region" description="Helical" evidence="5">
    <location>
        <begin position="75"/>
        <end position="100"/>
    </location>
</feature>
<comment type="subcellular location">
    <subcellularLocation>
        <location evidence="1">Membrane</location>
        <topology evidence="1">Multi-pass membrane protein</topology>
    </subcellularLocation>
</comment>
<dbReference type="RefSeq" id="WP_147804018.1">
    <property type="nucleotide sequence ID" value="NZ_CP144914.1"/>
</dbReference>
<reference evidence="6 7" key="1">
    <citation type="submission" date="2024-01" db="EMBL/GenBank/DDBJ databases">
        <title>Complete Genome Sequence of Alkalicoccus halolimnae BZ-SZ-XJ29T, a Moderately Halophilic Bacterium Isolated from a Salt Lake.</title>
        <authorList>
            <person name="Zhao B."/>
        </authorList>
    </citation>
    <scope>NUCLEOTIDE SEQUENCE [LARGE SCALE GENOMIC DNA]</scope>
    <source>
        <strain evidence="6 7">BZ-SZ-XJ29</strain>
    </source>
</reference>
<dbReference type="GO" id="GO:0016020">
    <property type="term" value="C:membrane"/>
    <property type="evidence" value="ECO:0007669"/>
    <property type="project" value="UniProtKB-SubCell"/>
</dbReference>
<keyword evidence="2 5" id="KW-0812">Transmembrane</keyword>
<evidence type="ECO:0000313" key="6">
    <source>
        <dbReference type="EMBL" id="WWD80967.1"/>
    </source>
</evidence>
<name>A0A5C7F343_9BACI</name>
<evidence type="ECO:0000256" key="3">
    <source>
        <dbReference type="ARBA" id="ARBA00022989"/>
    </source>
</evidence>
<organism evidence="6 7">
    <name type="scientific">Alkalicoccus halolimnae</name>
    <dbReference type="NCBI Taxonomy" id="1667239"/>
    <lineage>
        <taxon>Bacteria</taxon>
        <taxon>Bacillati</taxon>
        <taxon>Bacillota</taxon>
        <taxon>Bacilli</taxon>
        <taxon>Bacillales</taxon>
        <taxon>Bacillaceae</taxon>
        <taxon>Alkalicoccus</taxon>
    </lineage>
</organism>
<evidence type="ECO:0000313" key="7">
    <source>
        <dbReference type="Proteomes" id="UP000321816"/>
    </source>
</evidence>
<accession>A0A5C7F343</accession>
<dbReference type="Proteomes" id="UP000321816">
    <property type="component" value="Chromosome"/>
</dbReference>
<sequence>MLKQKVIFLIVLFTLLPVSASAHVKWFTEIEAERAAIETIISPFFVITALICATLLAMLPQLIPRFQLDHDPEKVVKWVSVVQPYTFFIIQYGLAVTLVMQVLTHGLFAPELIAPEGILGWLVYVTIVLLLIPHRFTARTAGVLLLVQFAFTTYAHSFLHMMDYVFYLGMIFMLLFHKTKLMPFNLGILYLTTGVSLCWVAVEKWVYPGMSVSAIVNNDVPTFGIMPDTFAVMAGFIEFMVGYLLIVGILNRILSLVLTMIFISTTMLFGWLEIVGHFPIHLILFIFIIEGKSFYKPPIEHHSTRVGRMAFIFSNFLFAVAFLLLIYYRLA</sequence>
<keyword evidence="3 5" id="KW-1133">Transmembrane helix</keyword>
<dbReference type="EMBL" id="CP144914">
    <property type="protein sequence ID" value="WWD80967.1"/>
    <property type="molecule type" value="Genomic_DNA"/>
</dbReference>
<evidence type="ECO:0000256" key="5">
    <source>
        <dbReference type="SAM" id="Phobius"/>
    </source>
</evidence>
<proteinExistence type="predicted"/>
<feature type="transmembrane region" description="Helical" evidence="5">
    <location>
        <begin position="161"/>
        <end position="177"/>
    </location>
</feature>
<evidence type="ECO:0000256" key="2">
    <source>
        <dbReference type="ARBA" id="ARBA00022692"/>
    </source>
</evidence>
<keyword evidence="7" id="KW-1185">Reference proteome</keyword>
<dbReference type="KEGG" id="ahal:FTX54_005230"/>
<feature type="transmembrane region" description="Helical" evidence="5">
    <location>
        <begin position="184"/>
        <end position="202"/>
    </location>
</feature>
<feature type="transmembrane region" description="Helical" evidence="5">
    <location>
        <begin position="44"/>
        <end position="63"/>
    </location>
</feature>
<dbReference type="Pfam" id="PF07681">
    <property type="entry name" value="DoxX"/>
    <property type="match status" value="1"/>
</dbReference>